<dbReference type="EMBL" id="JAWJWF010000003">
    <property type="protein sequence ID" value="KAK6635173.1"/>
    <property type="molecule type" value="Genomic_DNA"/>
</dbReference>
<evidence type="ECO:0000313" key="2">
    <source>
        <dbReference type="EMBL" id="KAK6635173.1"/>
    </source>
</evidence>
<feature type="region of interest" description="Disordered" evidence="1">
    <location>
        <begin position="25"/>
        <end position="100"/>
    </location>
</feature>
<proteinExistence type="predicted"/>
<dbReference type="Proteomes" id="UP001359485">
    <property type="component" value="Unassembled WGS sequence"/>
</dbReference>
<sequence length="131" mass="14763">MSGGPFPVQESNYRFDDNGREATVLPHWQIENKQDKSSSRKHWSSETKLFEDEEMEEKKENLNKFGSDEAKGAQGGVTSETAAAAAAAAASNERKKCREPETQMEITTVFSLYGSQSYKEIFWVMIFQLLG</sequence>
<keyword evidence="3" id="KW-1185">Reference proteome</keyword>
<feature type="compositionally biased region" description="Basic and acidic residues" evidence="1">
    <location>
        <begin position="30"/>
        <end position="71"/>
    </location>
</feature>
<feature type="region of interest" description="Disordered" evidence="1">
    <location>
        <begin position="1"/>
        <end position="20"/>
    </location>
</feature>
<evidence type="ECO:0000313" key="3">
    <source>
        <dbReference type="Proteomes" id="UP001359485"/>
    </source>
</evidence>
<protein>
    <submittedName>
        <fullName evidence="2">Uncharacterized protein</fullName>
    </submittedName>
</protein>
<comment type="caution">
    <text evidence="2">The sequence shown here is derived from an EMBL/GenBank/DDBJ whole genome shotgun (WGS) entry which is preliminary data.</text>
</comment>
<accession>A0ABR1B5F3</accession>
<organism evidence="2 3">
    <name type="scientific">Polyplax serrata</name>
    <name type="common">Common mouse louse</name>
    <dbReference type="NCBI Taxonomy" id="468196"/>
    <lineage>
        <taxon>Eukaryota</taxon>
        <taxon>Metazoa</taxon>
        <taxon>Ecdysozoa</taxon>
        <taxon>Arthropoda</taxon>
        <taxon>Hexapoda</taxon>
        <taxon>Insecta</taxon>
        <taxon>Pterygota</taxon>
        <taxon>Neoptera</taxon>
        <taxon>Paraneoptera</taxon>
        <taxon>Psocodea</taxon>
        <taxon>Troctomorpha</taxon>
        <taxon>Phthiraptera</taxon>
        <taxon>Anoplura</taxon>
        <taxon>Polyplacidae</taxon>
        <taxon>Polyplax</taxon>
    </lineage>
</organism>
<name>A0ABR1B5F3_POLSC</name>
<reference evidence="2 3" key="1">
    <citation type="submission" date="2023-09" db="EMBL/GenBank/DDBJ databases">
        <title>Genomes of two closely related lineages of the louse Polyplax serrata with different host specificities.</title>
        <authorList>
            <person name="Martinu J."/>
            <person name="Tarabai H."/>
            <person name="Stefka J."/>
            <person name="Hypsa V."/>
        </authorList>
    </citation>
    <scope>NUCLEOTIDE SEQUENCE [LARGE SCALE GENOMIC DNA]</scope>
    <source>
        <strain evidence="2">98ZLc_SE</strain>
    </source>
</reference>
<gene>
    <name evidence="2" type="ORF">RUM44_000424</name>
</gene>
<evidence type="ECO:0000256" key="1">
    <source>
        <dbReference type="SAM" id="MobiDB-lite"/>
    </source>
</evidence>